<evidence type="ECO:0000313" key="2">
    <source>
        <dbReference type="EMBL" id="OQS00787.1"/>
    </source>
</evidence>
<organism evidence="2 3">
    <name type="scientific">Achlya hypogyna</name>
    <name type="common">Oomycete</name>
    <name type="synonym">Protoachlya hypogyna</name>
    <dbReference type="NCBI Taxonomy" id="1202772"/>
    <lineage>
        <taxon>Eukaryota</taxon>
        <taxon>Sar</taxon>
        <taxon>Stramenopiles</taxon>
        <taxon>Oomycota</taxon>
        <taxon>Saprolegniomycetes</taxon>
        <taxon>Saprolegniales</taxon>
        <taxon>Achlyaceae</taxon>
        <taxon>Achlya</taxon>
    </lineage>
</organism>
<accession>A0A1V9ZS12</accession>
<name>A0A1V9ZS12_ACHHY</name>
<dbReference type="OrthoDB" id="69441at2759"/>
<dbReference type="AlphaFoldDB" id="A0A1V9ZS12"/>
<gene>
    <name evidence="2" type="ORF">ACHHYP_02702</name>
</gene>
<proteinExistence type="predicted"/>
<sequence length="89" mass="10262">MMDARPRRSLPAERRHHFHHVPGGFQSRYNPSRDYLRASVSSQAQSTATDEAVTRSMTPALGRPVLPKTQWPAMWHKLCDALRLPRKTR</sequence>
<protein>
    <submittedName>
        <fullName evidence="2">Uncharacterized protein</fullName>
    </submittedName>
</protein>
<reference evidence="2 3" key="1">
    <citation type="journal article" date="2014" name="Genome Biol. Evol.">
        <title>The secreted proteins of Achlya hypogyna and Thraustotheca clavata identify the ancestral oomycete secretome and reveal gene acquisitions by horizontal gene transfer.</title>
        <authorList>
            <person name="Misner I."/>
            <person name="Blouin N."/>
            <person name="Leonard G."/>
            <person name="Richards T.A."/>
            <person name="Lane C.E."/>
        </authorList>
    </citation>
    <scope>NUCLEOTIDE SEQUENCE [LARGE SCALE GENOMIC DNA]</scope>
    <source>
        <strain evidence="2 3">ATCC 48635</strain>
    </source>
</reference>
<dbReference type="Proteomes" id="UP000243579">
    <property type="component" value="Unassembled WGS sequence"/>
</dbReference>
<feature type="region of interest" description="Disordered" evidence="1">
    <location>
        <begin position="1"/>
        <end position="65"/>
    </location>
</feature>
<feature type="compositionally biased region" description="Basic and acidic residues" evidence="1">
    <location>
        <begin position="1"/>
        <end position="13"/>
    </location>
</feature>
<dbReference type="EMBL" id="JNBR01000024">
    <property type="protein sequence ID" value="OQS00787.1"/>
    <property type="molecule type" value="Genomic_DNA"/>
</dbReference>
<keyword evidence="3" id="KW-1185">Reference proteome</keyword>
<feature type="compositionally biased region" description="Low complexity" evidence="1">
    <location>
        <begin position="38"/>
        <end position="49"/>
    </location>
</feature>
<evidence type="ECO:0000313" key="3">
    <source>
        <dbReference type="Proteomes" id="UP000243579"/>
    </source>
</evidence>
<evidence type="ECO:0000256" key="1">
    <source>
        <dbReference type="SAM" id="MobiDB-lite"/>
    </source>
</evidence>
<comment type="caution">
    <text evidence="2">The sequence shown here is derived from an EMBL/GenBank/DDBJ whole genome shotgun (WGS) entry which is preliminary data.</text>
</comment>